<dbReference type="EMBL" id="BAAABM010000009">
    <property type="protein sequence ID" value="GAA0327440.1"/>
    <property type="molecule type" value="Genomic_DNA"/>
</dbReference>
<comment type="caution">
    <text evidence="1">The sequence shown here is derived from an EMBL/GenBank/DDBJ whole genome shotgun (WGS) entry which is preliminary data.</text>
</comment>
<organism evidence="1 2">
    <name type="scientific">Actinoallomurus spadix</name>
    <dbReference type="NCBI Taxonomy" id="79912"/>
    <lineage>
        <taxon>Bacteria</taxon>
        <taxon>Bacillati</taxon>
        <taxon>Actinomycetota</taxon>
        <taxon>Actinomycetes</taxon>
        <taxon>Streptosporangiales</taxon>
        <taxon>Thermomonosporaceae</taxon>
        <taxon>Actinoallomurus</taxon>
    </lineage>
</organism>
<keyword evidence="2" id="KW-1185">Reference proteome</keyword>
<dbReference type="InterPro" id="IPR017658">
    <property type="entry name" value="HhH-GPD_base_excis"/>
</dbReference>
<dbReference type="RefSeq" id="WP_252800786.1">
    <property type="nucleotide sequence ID" value="NZ_BAAABM010000009.1"/>
</dbReference>
<proteinExistence type="predicted"/>
<accession>A0ABN0W710</accession>
<evidence type="ECO:0000313" key="2">
    <source>
        <dbReference type="Proteomes" id="UP001501822"/>
    </source>
</evidence>
<dbReference type="Proteomes" id="UP001501822">
    <property type="component" value="Unassembled WGS sequence"/>
</dbReference>
<dbReference type="SUPFAM" id="SSF48150">
    <property type="entry name" value="DNA-glycosylase"/>
    <property type="match status" value="1"/>
</dbReference>
<sequence>MPISLPIDPEAGALLERSPLALLIAMLLDQQVPLERAFAAPYELARRLGRDLDAEDLARYDPDALVAVFGDRPALHRYPKVMAGRVQALSRAVLERYDGVAERVWTEAATGRELLKRVGDLPGFGDQKARIFVALLGKRLGVRPEGWREAAGPYGDEGAYRSVADIVDEESLGRVRAYKQEMKAAAKARA</sequence>
<reference evidence="1 2" key="1">
    <citation type="journal article" date="2019" name="Int. J. Syst. Evol. Microbiol.">
        <title>The Global Catalogue of Microorganisms (GCM) 10K type strain sequencing project: providing services to taxonomists for standard genome sequencing and annotation.</title>
        <authorList>
            <consortium name="The Broad Institute Genomics Platform"/>
            <consortium name="The Broad Institute Genome Sequencing Center for Infectious Disease"/>
            <person name="Wu L."/>
            <person name="Ma J."/>
        </authorList>
    </citation>
    <scope>NUCLEOTIDE SEQUENCE [LARGE SCALE GENOMIC DNA]</scope>
    <source>
        <strain evidence="1 2">JCM 3146</strain>
    </source>
</reference>
<evidence type="ECO:0000313" key="1">
    <source>
        <dbReference type="EMBL" id="GAA0327440.1"/>
    </source>
</evidence>
<gene>
    <name evidence="1" type="ORF">GCM10010151_16740</name>
</gene>
<name>A0ABN0W710_9ACTN</name>
<dbReference type="NCBIfam" id="TIGR03252">
    <property type="entry name" value="HhH-GPD-type base excision DNA repair protein"/>
    <property type="match status" value="1"/>
</dbReference>
<dbReference type="InterPro" id="IPR011257">
    <property type="entry name" value="DNA_glycosylase"/>
</dbReference>
<protein>
    <submittedName>
        <fullName evidence="1">HhH-GPD-type base excision DNA repair protein</fullName>
    </submittedName>
</protein>